<keyword evidence="2" id="KW-0812">Transmembrane</keyword>
<keyword evidence="2" id="KW-1133">Transmembrane helix</keyword>
<dbReference type="GeneID" id="36398928"/>
<feature type="region of interest" description="Disordered" evidence="1">
    <location>
        <begin position="89"/>
        <end position="138"/>
    </location>
</feature>
<feature type="compositionally biased region" description="Polar residues" evidence="1">
    <location>
        <begin position="89"/>
        <end position="101"/>
    </location>
</feature>
<evidence type="ECO:0000256" key="2">
    <source>
        <dbReference type="SAM" id="Phobius"/>
    </source>
</evidence>
<evidence type="ECO:0000256" key="1">
    <source>
        <dbReference type="SAM" id="MobiDB-lite"/>
    </source>
</evidence>
<keyword evidence="3" id="KW-0732">Signal</keyword>
<feature type="transmembrane region" description="Helical" evidence="2">
    <location>
        <begin position="332"/>
        <end position="352"/>
    </location>
</feature>
<evidence type="ECO:0000256" key="3">
    <source>
        <dbReference type="SAM" id="SignalP"/>
    </source>
</evidence>
<reference evidence="5" key="1">
    <citation type="submission" date="2014-09" db="EMBL/GenBank/DDBJ databases">
        <authorList>
            <person name="Sharma Rahul"/>
            <person name="Thines Marco"/>
        </authorList>
    </citation>
    <scope>NUCLEOTIDE SEQUENCE [LARGE SCALE GENOMIC DNA]</scope>
</reference>
<dbReference type="OMA" id="VMYVKGR"/>
<proteinExistence type="predicted"/>
<keyword evidence="2" id="KW-0472">Membrane</keyword>
<dbReference type="OrthoDB" id="190675at2759"/>
<evidence type="ECO:0000313" key="4">
    <source>
        <dbReference type="EMBL" id="CEG47225.1"/>
    </source>
</evidence>
<feature type="compositionally biased region" description="Polar residues" evidence="1">
    <location>
        <begin position="116"/>
        <end position="138"/>
    </location>
</feature>
<protein>
    <recommendedName>
        <fullName evidence="6">RxLR-like protein</fullName>
    </recommendedName>
</protein>
<evidence type="ECO:0008006" key="6">
    <source>
        <dbReference type="Google" id="ProtNLM"/>
    </source>
</evidence>
<dbReference type="EMBL" id="CCYD01002371">
    <property type="protein sequence ID" value="CEG47225.1"/>
    <property type="molecule type" value="Genomic_DNA"/>
</dbReference>
<dbReference type="Proteomes" id="UP000054928">
    <property type="component" value="Unassembled WGS sequence"/>
</dbReference>
<feature type="region of interest" description="Disordered" evidence="1">
    <location>
        <begin position="206"/>
        <end position="229"/>
    </location>
</feature>
<feature type="compositionally biased region" description="Low complexity" evidence="1">
    <location>
        <begin position="102"/>
        <end position="115"/>
    </location>
</feature>
<sequence>MRYLYLETVFVVAYAVFAADTGVKATTSCADRVSTGDQSVGISAVADASCISGGLGCFPFGDQCRFCRESEHSQAMHLELCSEIEVLTPPSTESTGKTDFVTSSTEQSTAQQTESMTKTPASPEQSPACQTESTTNTSISSKEEALDCLSLVSVGDQRVGISAVAATYPTCAASGLGCFRSGQCRFCQTRSTPQSTAFLTCSSLGGSSTPTPNLSPTTPPSSTPTPTVASTSTTCSSVVLRSGLEGISFVLEGRCNVAAPTLLGCSARTSCRLCRDNKNEANQYLISCNVLKAQGTTESAVDPTTRVDSAGNPTVYTETQSAPQKALSGSPAVSLLAAAALVVVAIMSALYVKKRRESCEEPSTPDNCPDCDVFTPHGGHGYMSRQGSLVQVQSQSSIATL</sequence>
<dbReference type="RefSeq" id="XP_024583594.1">
    <property type="nucleotide sequence ID" value="XM_024718169.1"/>
</dbReference>
<feature type="chain" id="PRO_5006059047" description="RxLR-like protein" evidence="3">
    <location>
        <begin position="19"/>
        <end position="401"/>
    </location>
</feature>
<evidence type="ECO:0000313" key="5">
    <source>
        <dbReference type="Proteomes" id="UP000054928"/>
    </source>
</evidence>
<organism evidence="4 5">
    <name type="scientific">Plasmopara halstedii</name>
    <name type="common">Downy mildew of sunflower</name>
    <dbReference type="NCBI Taxonomy" id="4781"/>
    <lineage>
        <taxon>Eukaryota</taxon>
        <taxon>Sar</taxon>
        <taxon>Stramenopiles</taxon>
        <taxon>Oomycota</taxon>
        <taxon>Peronosporomycetes</taxon>
        <taxon>Peronosporales</taxon>
        <taxon>Peronosporaceae</taxon>
        <taxon>Plasmopara</taxon>
    </lineage>
</organism>
<name>A0A0P1AYP8_PLAHL</name>
<feature type="compositionally biased region" description="Low complexity" evidence="1">
    <location>
        <begin position="207"/>
        <end position="216"/>
    </location>
</feature>
<accession>A0A0P1AYP8</accession>
<dbReference type="AlphaFoldDB" id="A0A0P1AYP8"/>
<keyword evidence="5" id="KW-1185">Reference proteome</keyword>
<feature type="signal peptide" evidence="3">
    <location>
        <begin position="1"/>
        <end position="18"/>
    </location>
</feature>